<dbReference type="Proteomes" id="UP000030703">
    <property type="component" value="Unassembled WGS sequence"/>
</dbReference>
<dbReference type="HOGENOM" id="CLU_3143125_0_0_1"/>
<reference evidence="1" key="2">
    <citation type="submission" date="2012-05" db="EMBL/GenBank/DDBJ databases">
        <title>Annotation of the Genome Sequence of Fusarium oxysporum f. sp. melonis 26406.</title>
        <authorList>
            <consortium name="The Broad Institute Genomics Platform"/>
            <person name="Ma L.-J."/>
            <person name="Corby-Kistler H."/>
            <person name="Broz K."/>
            <person name="Gale L.R."/>
            <person name="Jonkers W."/>
            <person name="O'Donnell K."/>
            <person name="Ploetz R."/>
            <person name="Steinberg C."/>
            <person name="Schwartz D.C."/>
            <person name="VanEtten H."/>
            <person name="Zhou S."/>
            <person name="Young S.K."/>
            <person name="Zeng Q."/>
            <person name="Gargeya S."/>
            <person name="Fitzgerald M."/>
            <person name="Abouelleil A."/>
            <person name="Alvarado L."/>
            <person name="Chapman S.B."/>
            <person name="Gainer-Dewar J."/>
            <person name="Goldberg J."/>
            <person name="Griggs A."/>
            <person name="Gujja S."/>
            <person name="Hansen M."/>
            <person name="Howarth C."/>
            <person name="Imamovic A."/>
            <person name="Ireland A."/>
            <person name="Larimer J."/>
            <person name="McCowan C."/>
            <person name="Murphy C."/>
            <person name="Pearson M."/>
            <person name="Poon T.W."/>
            <person name="Priest M."/>
            <person name="Roberts A."/>
            <person name="Saif S."/>
            <person name="Shea T."/>
            <person name="Sykes S."/>
            <person name="Wortman J."/>
            <person name="Nusbaum C."/>
            <person name="Birren B."/>
        </authorList>
    </citation>
    <scope>NUCLEOTIDE SEQUENCE</scope>
    <source>
        <strain evidence="1">26406</strain>
    </source>
</reference>
<name>W9YYJ6_FUSOX</name>
<sequence length="49" mass="5473">MLNHQQKVTTLQPRLRPGGAAKIEHAVPFEVISVITPECLPRGSRRLRA</sequence>
<evidence type="ECO:0000313" key="1">
    <source>
        <dbReference type="EMBL" id="EXK24235.1"/>
    </source>
</evidence>
<protein>
    <submittedName>
        <fullName evidence="1">Uncharacterized protein</fullName>
    </submittedName>
</protein>
<gene>
    <name evidence="1" type="ORF">FOMG_19029</name>
</gene>
<dbReference type="VEuPathDB" id="FungiDB:FOMG_19029"/>
<accession>W9YYJ6</accession>
<proteinExistence type="predicted"/>
<organism evidence="1">
    <name type="scientific">Fusarium oxysporum f. sp. melonis 26406</name>
    <dbReference type="NCBI Taxonomy" id="1089452"/>
    <lineage>
        <taxon>Eukaryota</taxon>
        <taxon>Fungi</taxon>
        <taxon>Dikarya</taxon>
        <taxon>Ascomycota</taxon>
        <taxon>Pezizomycotina</taxon>
        <taxon>Sordariomycetes</taxon>
        <taxon>Hypocreomycetidae</taxon>
        <taxon>Hypocreales</taxon>
        <taxon>Nectriaceae</taxon>
        <taxon>Fusarium</taxon>
        <taxon>Fusarium oxysporum species complex</taxon>
    </lineage>
</organism>
<dbReference type="AlphaFoldDB" id="W9YYJ6"/>
<reference evidence="1" key="1">
    <citation type="submission" date="2012-04" db="EMBL/GenBank/DDBJ databases">
        <title>The Genome Sequence of Fusarium oxysporum melonis.</title>
        <authorList>
            <consortium name="The Broad Institute Genome Sequencing Platform"/>
            <person name="Ma L.-J."/>
            <person name="Gale L.R."/>
            <person name="Schwartz D.C."/>
            <person name="Zhou S."/>
            <person name="Corby-Kistler H."/>
            <person name="Young S.K."/>
            <person name="Zeng Q."/>
            <person name="Gargeya S."/>
            <person name="Fitzgerald M."/>
            <person name="Haas B."/>
            <person name="Abouelleil A."/>
            <person name="Alvarado L."/>
            <person name="Arachchi H.M."/>
            <person name="Berlin A."/>
            <person name="Brown A."/>
            <person name="Chapman S.B."/>
            <person name="Chen Z."/>
            <person name="Dunbar C."/>
            <person name="Freedman E."/>
            <person name="Gearin G."/>
            <person name="Goldberg J."/>
            <person name="Griggs A."/>
            <person name="Gujja S."/>
            <person name="Heiman D."/>
            <person name="Howarth C."/>
            <person name="Larson L."/>
            <person name="Lui A."/>
            <person name="MacDonald P.J.P."/>
            <person name="Montmayeur A."/>
            <person name="Murphy C."/>
            <person name="Neiman D."/>
            <person name="Pearson M."/>
            <person name="Priest M."/>
            <person name="Roberts A."/>
            <person name="Saif S."/>
            <person name="Shea T."/>
            <person name="Shenoy N."/>
            <person name="Sisk P."/>
            <person name="Stolte C."/>
            <person name="Sykes S."/>
            <person name="Wortman J."/>
            <person name="Nusbaum C."/>
            <person name="Birren B."/>
        </authorList>
    </citation>
    <scope>NUCLEOTIDE SEQUENCE</scope>
    <source>
        <strain evidence="1">26406</strain>
    </source>
</reference>
<dbReference type="EMBL" id="JH659523">
    <property type="protein sequence ID" value="EXK24235.1"/>
    <property type="molecule type" value="Genomic_DNA"/>
</dbReference>